<evidence type="ECO:0000313" key="6">
    <source>
        <dbReference type="Proteomes" id="UP001501578"/>
    </source>
</evidence>
<keyword evidence="2" id="KW-0067">ATP-binding</keyword>
<gene>
    <name evidence="5" type="ORF">GCM10009560_70970</name>
</gene>
<keyword evidence="2" id="KW-0378">Hydrolase</keyword>
<keyword evidence="6" id="KW-1185">Reference proteome</keyword>
<dbReference type="Proteomes" id="UP001501578">
    <property type="component" value="Unassembled WGS sequence"/>
</dbReference>
<accession>A0ABP4BIF3</accession>
<reference evidence="6" key="1">
    <citation type="journal article" date="2019" name="Int. J. Syst. Evol. Microbiol.">
        <title>The Global Catalogue of Microorganisms (GCM) 10K type strain sequencing project: providing services to taxonomists for standard genome sequencing and annotation.</title>
        <authorList>
            <consortium name="The Broad Institute Genomics Platform"/>
            <consortium name="The Broad Institute Genome Sequencing Center for Infectious Disease"/>
            <person name="Wu L."/>
            <person name="Ma J."/>
        </authorList>
    </citation>
    <scope>NUCLEOTIDE SEQUENCE [LARGE SCALE GENOMIC DNA]</scope>
    <source>
        <strain evidence="6">JCM 11136</strain>
    </source>
</reference>
<keyword evidence="3" id="KW-0234">DNA repair</keyword>
<dbReference type="RefSeq" id="WP_343954667.1">
    <property type="nucleotide sequence ID" value="NZ_BAAAHQ010000048.1"/>
</dbReference>
<evidence type="ECO:0000256" key="3">
    <source>
        <dbReference type="ARBA" id="ARBA00023204"/>
    </source>
</evidence>
<name>A0ABP4BIF3_9ACTN</name>
<keyword evidence="1" id="KW-0227">DNA damage</keyword>
<proteinExistence type="predicted"/>
<protein>
    <recommendedName>
        <fullName evidence="4">PD-(D/E)XK endonuclease-like domain-containing protein</fullName>
    </recommendedName>
</protein>
<dbReference type="EMBL" id="BAAAHQ010000048">
    <property type="protein sequence ID" value="GAA0950912.1"/>
    <property type="molecule type" value="Genomic_DNA"/>
</dbReference>
<evidence type="ECO:0000313" key="5">
    <source>
        <dbReference type="EMBL" id="GAA0950912.1"/>
    </source>
</evidence>
<dbReference type="Pfam" id="PF12705">
    <property type="entry name" value="PDDEXK_1"/>
    <property type="match status" value="1"/>
</dbReference>
<evidence type="ECO:0000256" key="1">
    <source>
        <dbReference type="ARBA" id="ARBA00022763"/>
    </source>
</evidence>
<feature type="domain" description="PD-(D/E)XK endonuclease-like" evidence="4">
    <location>
        <begin position="291"/>
        <end position="532"/>
    </location>
</feature>
<organism evidence="5 6">
    <name type="scientific">Nonomuraea longicatena</name>
    <dbReference type="NCBI Taxonomy" id="83682"/>
    <lineage>
        <taxon>Bacteria</taxon>
        <taxon>Bacillati</taxon>
        <taxon>Actinomycetota</taxon>
        <taxon>Actinomycetes</taxon>
        <taxon>Streptosporangiales</taxon>
        <taxon>Streptosporangiaceae</taxon>
        <taxon>Nonomuraea</taxon>
    </lineage>
</organism>
<dbReference type="InterPro" id="IPR038726">
    <property type="entry name" value="PDDEXK_AddAB-type"/>
</dbReference>
<evidence type="ECO:0000259" key="4">
    <source>
        <dbReference type="Pfam" id="PF12705"/>
    </source>
</evidence>
<evidence type="ECO:0000256" key="2">
    <source>
        <dbReference type="ARBA" id="ARBA00022806"/>
    </source>
</evidence>
<comment type="caution">
    <text evidence="5">The sequence shown here is derived from an EMBL/GenBank/DDBJ whole genome shotgun (WGS) entry which is preliminary data.</text>
</comment>
<sequence length="557" mass="61366">MDFARFEGNPDVVRLSASLLDQRESNCRDFAALKARPKVRSTVRERRRYNSLENFPLGPVTEVLNAVEFDGDEIEEAVEKVLAGGRSVIHPGVETWVRHACSTYLEVAESLAAQLMHEQVVIAPARHPRIVQVGPAEKFRALTAWGRWYESPDGSYVEFRRLRMGKPLAEQASTLAMAFVAAAGRPVVNPRELYTEIPVNVQMGHRTPQRIRVLDVGLTTGTDRVLIDMGPEEIRRAYQSSAQPIATSLLRGGSRTPGGNCVDCKARNGCDAVPVVPGLLGLAERGTHRRTWSITTSRYYEFCPAQAHLKSVHLPSEWTPGEAEMRGRDVHRWLEVAHERGVPCSSDDLPEAGAEDFGLARQLMERADYARARPYLVQHLTVCPLRGPGAVTDVRAEPRIAAYDSASDVLVLANPDLLRRVDGRLVYREQKTSAALRGITAENALDAVPQLALAVCLIAAGTFGDTDGLVELEQLHPDAVVPVLEFDTSKPEIVAAARAIIHRRVRAWHVDTEFRAKPGWWCGSCPVSRWCPDAPAGTFPGPGIRADLLADDDEPPF</sequence>
<keyword evidence="2" id="KW-0547">Nucleotide-binding</keyword>
<keyword evidence="2" id="KW-0347">Helicase</keyword>